<reference evidence="1 2" key="1">
    <citation type="submission" date="2019-05" db="EMBL/GenBank/DDBJ databases">
        <title>Algicella ahnfeltiae gen. nov., sp. nov., a novel marine bacterium of the family Flavobacteriaceae isolated from a red alga.</title>
        <authorList>
            <person name="Nedashkovskaya O.I."/>
            <person name="Kukhlevskiy A.D."/>
            <person name="Kim S.-G."/>
            <person name="Zhukova N.V."/>
            <person name="Mikhailov V.V."/>
        </authorList>
    </citation>
    <scope>NUCLEOTIDE SEQUENCE [LARGE SCALE GENOMIC DNA]</scope>
    <source>
        <strain evidence="1 2">10Alg115</strain>
    </source>
</reference>
<dbReference type="PROSITE" id="PS51257">
    <property type="entry name" value="PROKAR_LIPOPROTEIN"/>
    <property type="match status" value="1"/>
</dbReference>
<dbReference type="RefSeq" id="WP_138951879.1">
    <property type="nucleotide sequence ID" value="NZ_CP040749.1"/>
</dbReference>
<dbReference type="InterPro" id="IPR011990">
    <property type="entry name" value="TPR-like_helical_dom_sf"/>
</dbReference>
<dbReference type="OrthoDB" id="725917at2"/>
<sequence length="622" mass="70109">MKKKFIYILSLFFSLVSCEDYLDVNTNVDGPSYADGYLYLANITQQYNGVYWDGRALAPMAQMWGTDNSTYDGFAANYYALGSDAAGEIWRMTYWNQGQNLENMINQSIAAEDWTLAGIGYAMKAFSWDLLTKVHGELPMNDAFVPDLLSHDYDYQKEIYAQVREWAYKSIELLERADDHVYADKISSNDFIYEGNKDKWIKFAYAVIVRNLSSLTNKTDFVASYSQELIDAASKSFQSPDDDATVTIAGGSQSAPFSSFNNFWGTARGNLLDNYFQHEYAVQVFTGTVPKYDEATGDKTNLEFANPYYPYELADNQIITDTLVNEPGHFDPRATVKLSTTSNPNYENLSNADSVKTYQYYGGTFTSASGPIGQAPSVYGRNANSAYEGSEHDGTGRWLFRDEAPYVMTTYAEIQFCLAEAYWKTNQTTLAFDAFKRGVSADMQTSARYIKTGTSGSPTGGDKITTALFNTLADEYLEGPFVAGLTDFSLSHIMMQKWVSLYPWGAAEAWVDMRKYHFDVDYTGEYPSEGNGWTQTVVEQKWDTNPSKVYKGLYLSPAQVQGRKGPYNINNEGSPSYRIRPRFNSEYMWNLKSLEILTPISGTAPNYHTSIPWFAYPGELPQ</sequence>
<evidence type="ECO:0000313" key="1">
    <source>
        <dbReference type="EMBL" id="QCX40678.1"/>
    </source>
</evidence>
<proteinExistence type="predicted"/>
<dbReference type="AlphaFoldDB" id="A0A5B7TWQ6"/>
<evidence type="ECO:0000313" key="2">
    <source>
        <dbReference type="Proteomes" id="UP000306229"/>
    </source>
</evidence>
<dbReference type="InterPro" id="IPR041662">
    <property type="entry name" value="SusD-like_2"/>
</dbReference>
<dbReference type="EMBL" id="CP040749">
    <property type="protein sequence ID" value="QCX40678.1"/>
    <property type="molecule type" value="Genomic_DNA"/>
</dbReference>
<dbReference type="KEGG" id="fbe:FF125_20355"/>
<dbReference type="Gene3D" id="1.25.40.390">
    <property type="match status" value="2"/>
</dbReference>
<protein>
    <submittedName>
        <fullName evidence="1">SusD/RagB family nutrient-binding outer membrane lipoprotein</fullName>
    </submittedName>
</protein>
<keyword evidence="1" id="KW-0449">Lipoprotein</keyword>
<organism evidence="1 2">
    <name type="scientific">Aureibaculum algae</name>
    <dbReference type="NCBI Taxonomy" id="2584122"/>
    <lineage>
        <taxon>Bacteria</taxon>
        <taxon>Pseudomonadati</taxon>
        <taxon>Bacteroidota</taxon>
        <taxon>Flavobacteriia</taxon>
        <taxon>Flavobacteriales</taxon>
        <taxon>Flavobacteriaceae</taxon>
        <taxon>Aureibaculum</taxon>
    </lineage>
</organism>
<dbReference type="Proteomes" id="UP000306229">
    <property type="component" value="Chromosome"/>
</dbReference>
<dbReference type="Pfam" id="PF12771">
    <property type="entry name" value="SusD-like_2"/>
    <property type="match status" value="2"/>
</dbReference>
<name>A0A5B7TWQ6_9FLAO</name>
<dbReference type="SUPFAM" id="SSF48452">
    <property type="entry name" value="TPR-like"/>
    <property type="match status" value="1"/>
</dbReference>
<keyword evidence="2" id="KW-1185">Reference proteome</keyword>
<gene>
    <name evidence="1" type="ORF">FF125_20355</name>
</gene>
<accession>A0A5B7TWQ6</accession>